<protein>
    <recommendedName>
        <fullName evidence="4">R3H domain-containing protein</fullName>
    </recommendedName>
</protein>
<feature type="compositionally biased region" description="Acidic residues" evidence="1">
    <location>
        <begin position="385"/>
        <end position="403"/>
    </location>
</feature>
<evidence type="ECO:0000313" key="2">
    <source>
        <dbReference type="EMBL" id="OCF34220.1"/>
    </source>
</evidence>
<sequence>MTTVDDLSAPAPLRLPAILQNPTNSALRQVEAHNAQQRERAAARREARSTTTKESGRGGKGKRVIRRLDNASFASNPHIVQPSRSDYAPPVPLQARSSRPTFPPDTVPRSAAIPSTVPPERDPRSSDSINGAFTLSLKGTRALLRKRGGGAGGGGGGGGGGRRVEQFVGKTEKEIRGWLDGDYGAHGLGVGDEERGSEDASGPWRVIDDTLCEYPIPAGEASGSSSSTTTAAESGSSNPPHYNSNGGRRIPLQHQITALLPPLPDTNTSTDSSIPRQIPCVLEHSRSPAHLSWFIPESFERLVVHLICRYYELLSWSEHYTTTSNEVVRLTHIIVPSIAKPTVGRNDGYYLLTPETSELSGQSGPESVGAFTSSESDAESGGMSEEGESDTATERGDGDDDGGSVDGYEVADTTITSLPSGLDPGTEINISHLRISSDPLAHISTADPGLALALERTISNTSSAYASSEGGSVSAYSDTDYTSGLGDSYVLPPRGGGITGGGVVSGSTVPPPSSGWSDFGGSDLGEMPALPVLSALGGRESGAVGQLGAVFGKRGWESKPTFFEYLYGA</sequence>
<accession>A0A1B9GT22</accession>
<feature type="compositionally biased region" description="Gly residues" evidence="1">
    <location>
        <begin position="149"/>
        <end position="161"/>
    </location>
</feature>
<feature type="compositionally biased region" description="Low complexity" evidence="1">
    <location>
        <begin position="218"/>
        <end position="237"/>
    </location>
</feature>
<proteinExistence type="predicted"/>
<reference evidence="3" key="2">
    <citation type="submission" date="2013-12" db="EMBL/GenBank/DDBJ databases">
        <title>Evolution of pathogenesis and genome organization in the Tremellales.</title>
        <authorList>
            <person name="Cuomo C."/>
            <person name="Litvintseva A."/>
            <person name="Heitman J."/>
            <person name="Chen Y."/>
            <person name="Sun S."/>
            <person name="Springer D."/>
            <person name="Dromer F."/>
            <person name="Young S."/>
            <person name="Zeng Q."/>
            <person name="Chapman S."/>
            <person name="Gujja S."/>
            <person name="Saif S."/>
            <person name="Birren B."/>
        </authorList>
    </citation>
    <scope>NUCLEOTIDE SEQUENCE [LARGE SCALE GENOMIC DNA]</scope>
    <source>
        <strain evidence="3">BCC8398</strain>
    </source>
</reference>
<feature type="region of interest" description="Disordered" evidence="1">
    <location>
        <begin position="145"/>
        <end position="164"/>
    </location>
</feature>
<evidence type="ECO:0000313" key="3">
    <source>
        <dbReference type="Proteomes" id="UP000092666"/>
    </source>
</evidence>
<feature type="region of interest" description="Disordered" evidence="1">
    <location>
        <begin position="355"/>
        <end position="408"/>
    </location>
</feature>
<dbReference type="Proteomes" id="UP000092666">
    <property type="component" value="Unassembled WGS sequence"/>
</dbReference>
<name>A0A1B9GT22_9TREE</name>
<reference evidence="2 3" key="1">
    <citation type="submission" date="2013-07" db="EMBL/GenBank/DDBJ databases">
        <title>The Genome Sequence of Cryptococcus heveanensis BCC8398.</title>
        <authorList>
            <consortium name="The Broad Institute Genome Sequencing Platform"/>
            <person name="Cuomo C."/>
            <person name="Litvintseva A."/>
            <person name="Chen Y."/>
            <person name="Heitman J."/>
            <person name="Sun S."/>
            <person name="Springer D."/>
            <person name="Dromer F."/>
            <person name="Young S.K."/>
            <person name="Zeng Q."/>
            <person name="Gargeya S."/>
            <person name="Fitzgerald M."/>
            <person name="Abouelleil A."/>
            <person name="Alvarado L."/>
            <person name="Berlin A.M."/>
            <person name="Chapman S.B."/>
            <person name="Dewar J."/>
            <person name="Goldberg J."/>
            <person name="Griggs A."/>
            <person name="Gujja S."/>
            <person name="Hansen M."/>
            <person name="Howarth C."/>
            <person name="Imamovic A."/>
            <person name="Larimer J."/>
            <person name="McCowan C."/>
            <person name="Murphy C."/>
            <person name="Pearson M."/>
            <person name="Priest M."/>
            <person name="Roberts A."/>
            <person name="Saif S."/>
            <person name="Shea T."/>
            <person name="Sykes S."/>
            <person name="Wortman J."/>
            <person name="Nusbaum C."/>
            <person name="Birren B."/>
        </authorList>
    </citation>
    <scope>NUCLEOTIDE SEQUENCE [LARGE SCALE GENOMIC DNA]</scope>
    <source>
        <strain evidence="2 3">BCC8398</strain>
    </source>
</reference>
<evidence type="ECO:0000256" key="1">
    <source>
        <dbReference type="SAM" id="MobiDB-lite"/>
    </source>
</evidence>
<dbReference type="CDD" id="cd02325">
    <property type="entry name" value="R3H"/>
    <property type="match status" value="1"/>
</dbReference>
<keyword evidence="3" id="KW-1185">Reference proteome</keyword>
<feature type="compositionally biased region" description="Low complexity" evidence="1">
    <location>
        <begin position="373"/>
        <end position="383"/>
    </location>
</feature>
<dbReference type="STRING" id="1296120.A0A1B9GT22"/>
<gene>
    <name evidence="2" type="ORF">I316_04171</name>
</gene>
<feature type="compositionally biased region" description="Basic and acidic residues" evidence="1">
    <location>
        <begin position="36"/>
        <end position="48"/>
    </location>
</feature>
<feature type="compositionally biased region" description="Polar residues" evidence="1">
    <location>
        <begin position="355"/>
        <end position="365"/>
    </location>
</feature>
<dbReference type="EMBL" id="KI669501">
    <property type="protein sequence ID" value="OCF34220.1"/>
    <property type="molecule type" value="Genomic_DNA"/>
</dbReference>
<dbReference type="AlphaFoldDB" id="A0A1B9GT22"/>
<organism evidence="2 3">
    <name type="scientific">Kwoniella heveanensis BCC8398</name>
    <dbReference type="NCBI Taxonomy" id="1296120"/>
    <lineage>
        <taxon>Eukaryota</taxon>
        <taxon>Fungi</taxon>
        <taxon>Dikarya</taxon>
        <taxon>Basidiomycota</taxon>
        <taxon>Agaricomycotina</taxon>
        <taxon>Tremellomycetes</taxon>
        <taxon>Tremellales</taxon>
        <taxon>Cryptococcaceae</taxon>
        <taxon>Kwoniella</taxon>
    </lineage>
</organism>
<feature type="region of interest" description="Disordered" evidence="1">
    <location>
        <begin position="29"/>
        <end position="131"/>
    </location>
</feature>
<feature type="region of interest" description="Disordered" evidence="1">
    <location>
        <begin position="217"/>
        <end position="248"/>
    </location>
</feature>
<evidence type="ECO:0008006" key="4">
    <source>
        <dbReference type="Google" id="ProtNLM"/>
    </source>
</evidence>
<dbReference type="OrthoDB" id="10256743at2759"/>